<dbReference type="Proteomes" id="UP000299102">
    <property type="component" value="Unassembled WGS sequence"/>
</dbReference>
<protein>
    <submittedName>
        <fullName evidence="2">Uncharacterized protein</fullName>
    </submittedName>
</protein>
<name>A0A4C1WB14_EUMVA</name>
<keyword evidence="3" id="KW-1185">Reference proteome</keyword>
<comment type="caution">
    <text evidence="2">The sequence shown here is derived from an EMBL/GenBank/DDBJ whole genome shotgun (WGS) entry which is preliminary data.</text>
</comment>
<dbReference type="EMBL" id="BGZK01000499">
    <property type="protein sequence ID" value="GBP47335.1"/>
    <property type="molecule type" value="Genomic_DNA"/>
</dbReference>
<evidence type="ECO:0000313" key="3">
    <source>
        <dbReference type="Proteomes" id="UP000299102"/>
    </source>
</evidence>
<sequence>MDSSGSEVFCSGSGHAAGGEDAINYKFKGRGGAAGAPRTSDTARNAGRRPGEALQDSGSERQAAARAGRCPGPKNAVPVIAFKHKKNNSPTSRT</sequence>
<reference evidence="2 3" key="1">
    <citation type="journal article" date="2019" name="Commun. Biol.">
        <title>The bagworm genome reveals a unique fibroin gene that provides high tensile strength.</title>
        <authorList>
            <person name="Kono N."/>
            <person name="Nakamura H."/>
            <person name="Ohtoshi R."/>
            <person name="Tomita M."/>
            <person name="Numata K."/>
            <person name="Arakawa K."/>
        </authorList>
    </citation>
    <scope>NUCLEOTIDE SEQUENCE [LARGE SCALE GENOMIC DNA]</scope>
</reference>
<accession>A0A4C1WB14</accession>
<organism evidence="2 3">
    <name type="scientific">Eumeta variegata</name>
    <name type="common">Bagworm moth</name>
    <name type="synonym">Eumeta japonica</name>
    <dbReference type="NCBI Taxonomy" id="151549"/>
    <lineage>
        <taxon>Eukaryota</taxon>
        <taxon>Metazoa</taxon>
        <taxon>Ecdysozoa</taxon>
        <taxon>Arthropoda</taxon>
        <taxon>Hexapoda</taxon>
        <taxon>Insecta</taxon>
        <taxon>Pterygota</taxon>
        <taxon>Neoptera</taxon>
        <taxon>Endopterygota</taxon>
        <taxon>Lepidoptera</taxon>
        <taxon>Glossata</taxon>
        <taxon>Ditrysia</taxon>
        <taxon>Tineoidea</taxon>
        <taxon>Psychidae</taxon>
        <taxon>Oiketicinae</taxon>
        <taxon>Eumeta</taxon>
    </lineage>
</organism>
<dbReference type="AlphaFoldDB" id="A0A4C1WB14"/>
<evidence type="ECO:0000313" key="2">
    <source>
        <dbReference type="EMBL" id="GBP47335.1"/>
    </source>
</evidence>
<evidence type="ECO:0000256" key="1">
    <source>
        <dbReference type="SAM" id="MobiDB-lite"/>
    </source>
</evidence>
<feature type="region of interest" description="Disordered" evidence="1">
    <location>
        <begin position="1"/>
        <end position="94"/>
    </location>
</feature>
<proteinExistence type="predicted"/>
<gene>
    <name evidence="2" type="ORF">EVAR_38101_1</name>
</gene>